<accession>A0A813DGD1</accession>
<evidence type="ECO:0000256" key="1">
    <source>
        <dbReference type="SAM" id="MobiDB-lite"/>
    </source>
</evidence>
<dbReference type="EMBL" id="CAJNNV010002190">
    <property type="protein sequence ID" value="CAE8586730.1"/>
    <property type="molecule type" value="Genomic_DNA"/>
</dbReference>
<proteinExistence type="predicted"/>
<evidence type="ECO:0000313" key="3">
    <source>
        <dbReference type="Proteomes" id="UP000654075"/>
    </source>
</evidence>
<protein>
    <submittedName>
        <fullName evidence="2">Uncharacterized protein</fullName>
    </submittedName>
</protein>
<keyword evidence="3" id="KW-1185">Reference proteome</keyword>
<feature type="non-terminal residue" evidence="2">
    <location>
        <position position="1"/>
    </location>
</feature>
<dbReference type="Proteomes" id="UP000654075">
    <property type="component" value="Unassembled WGS sequence"/>
</dbReference>
<evidence type="ECO:0000313" key="2">
    <source>
        <dbReference type="EMBL" id="CAE8586730.1"/>
    </source>
</evidence>
<comment type="caution">
    <text evidence="2">The sequence shown here is derived from an EMBL/GenBank/DDBJ whole genome shotgun (WGS) entry which is preliminary data.</text>
</comment>
<feature type="region of interest" description="Disordered" evidence="1">
    <location>
        <begin position="1"/>
        <end position="26"/>
    </location>
</feature>
<organism evidence="2 3">
    <name type="scientific">Polarella glacialis</name>
    <name type="common">Dinoflagellate</name>
    <dbReference type="NCBI Taxonomy" id="89957"/>
    <lineage>
        <taxon>Eukaryota</taxon>
        <taxon>Sar</taxon>
        <taxon>Alveolata</taxon>
        <taxon>Dinophyceae</taxon>
        <taxon>Suessiales</taxon>
        <taxon>Suessiaceae</taxon>
        <taxon>Polarella</taxon>
    </lineage>
</organism>
<name>A0A813DGD1_POLGL</name>
<feature type="compositionally biased region" description="Low complexity" evidence="1">
    <location>
        <begin position="9"/>
        <end position="21"/>
    </location>
</feature>
<sequence>VGQLRITHSSCGAASAASGSCNVGGPDVSGKDPCGKVDEDGRCQAKCHLFGKDNSSEAWSHPSGLDAPIHFVVGVVRDEWTVS</sequence>
<reference evidence="2" key="1">
    <citation type="submission" date="2021-02" db="EMBL/GenBank/DDBJ databases">
        <authorList>
            <person name="Dougan E. K."/>
            <person name="Rhodes N."/>
            <person name="Thang M."/>
            <person name="Chan C."/>
        </authorList>
    </citation>
    <scope>NUCLEOTIDE SEQUENCE</scope>
</reference>
<feature type="non-terminal residue" evidence="2">
    <location>
        <position position="83"/>
    </location>
</feature>
<dbReference type="AlphaFoldDB" id="A0A813DGD1"/>
<gene>
    <name evidence="2" type="ORF">PGLA1383_LOCUS5580</name>
</gene>